<reference evidence="2 3" key="1">
    <citation type="submission" date="2019-10" db="EMBL/GenBank/DDBJ databases">
        <title>Epibacterium sp. nov., isolated from seawater.</title>
        <authorList>
            <person name="Zhang X."/>
            <person name="Li N."/>
        </authorList>
    </citation>
    <scope>NUCLEOTIDE SEQUENCE [LARGE SCALE GENOMIC DNA]</scope>
    <source>
        <strain evidence="2 3">SM1979</strain>
    </source>
</reference>
<dbReference type="Proteomes" id="UP000444174">
    <property type="component" value="Unassembled WGS sequence"/>
</dbReference>
<organism evidence="2 3">
    <name type="scientific">Tritonibacter litoralis</name>
    <dbReference type="NCBI Taxonomy" id="2662264"/>
    <lineage>
        <taxon>Bacteria</taxon>
        <taxon>Pseudomonadati</taxon>
        <taxon>Pseudomonadota</taxon>
        <taxon>Alphaproteobacteria</taxon>
        <taxon>Rhodobacterales</taxon>
        <taxon>Paracoccaceae</taxon>
        <taxon>Tritonibacter</taxon>
    </lineage>
</organism>
<sequence>MKKQSVHKQAPGVLPGIALAALVAMSACEFGGPFPEDVAASKAINDAVWETRTRITFNGAPYEFAVSDTRDFAQIAPAAPNFAYTAADLEQAVAAETGCSAVFQGGFLDRLEGYTPDTNLRSTQEGLTSFNRWRIDLSC</sequence>
<dbReference type="PROSITE" id="PS51257">
    <property type="entry name" value="PROKAR_LIPOPROTEIN"/>
    <property type="match status" value="1"/>
</dbReference>
<evidence type="ECO:0000313" key="2">
    <source>
        <dbReference type="EMBL" id="MQQ08473.1"/>
    </source>
</evidence>
<dbReference type="RefSeq" id="WP_153215423.1">
    <property type="nucleotide sequence ID" value="NZ_WIBF01000004.1"/>
</dbReference>
<gene>
    <name evidence="2" type="ORF">GFB49_08430</name>
</gene>
<dbReference type="AlphaFoldDB" id="A0A843YGT6"/>
<proteinExistence type="predicted"/>
<keyword evidence="1" id="KW-0732">Signal</keyword>
<name>A0A843YGT6_9RHOB</name>
<evidence type="ECO:0008006" key="4">
    <source>
        <dbReference type="Google" id="ProtNLM"/>
    </source>
</evidence>
<keyword evidence="3" id="KW-1185">Reference proteome</keyword>
<accession>A0A843YGT6</accession>
<evidence type="ECO:0000256" key="1">
    <source>
        <dbReference type="SAM" id="SignalP"/>
    </source>
</evidence>
<evidence type="ECO:0000313" key="3">
    <source>
        <dbReference type="Proteomes" id="UP000444174"/>
    </source>
</evidence>
<feature type="chain" id="PRO_5032390506" description="Lipoprotein" evidence="1">
    <location>
        <begin position="21"/>
        <end position="139"/>
    </location>
</feature>
<protein>
    <recommendedName>
        <fullName evidence="4">Lipoprotein</fullName>
    </recommendedName>
</protein>
<dbReference type="EMBL" id="WIBF01000004">
    <property type="protein sequence ID" value="MQQ08473.1"/>
    <property type="molecule type" value="Genomic_DNA"/>
</dbReference>
<feature type="signal peptide" evidence="1">
    <location>
        <begin position="1"/>
        <end position="20"/>
    </location>
</feature>
<comment type="caution">
    <text evidence="2">The sequence shown here is derived from an EMBL/GenBank/DDBJ whole genome shotgun (WGS) entry which is preliminary data.</text>
</comment>